<sequence>MIDGGDVWISDSHTGVIEERRWWPMMAVSDVGDTTRQWWWLC</sequence>
<accession>A0A9K3IUR7</accession>
<dbReference type="EMBL" id="MNCJ02000321">
    <property type="protein sequence ID" value="KAF5803219.1"/>
    <property type="molecule type" value="Genomic_DNA"/>
</dbReference>
<name>A0A9K3IUR7_HELAN</name>
<gene>
    <name evidence="1" type="ORF">HanXRQr2_Chr06g0268771</name>
</gene>
<evidence type="ECO:0000313" key="2">
    <source>
        <dbReference type="Proteomes" id="UP000215914"/>
    </source>
</evidence>
<organism evidence="1 2">
    <name type="scientific">Helianthus annuus</name>
    <name type="common">Common sunflower</name>
    <dbReference type="NCBI Taxonomy" id="4232"/>
    <lineage>
        <taxon>Eukaryota</taxon>
        <taxon>Viridiplantae</taxon>
        <taxon>Streptophyta</taxon>
        <taxon>Embryophyta</taxon>
        <taxon>Tracheophyta</taxon>
        <taxon>Spermatophyta</taxon>
        <taxon>Magnoliopsida</taxon>
        <taxon>eudicotyledons</taxon>
        <taxon>Gunneridae</taxon>
        <taxon>Pentapetalae</taxon>
        <taxon>asterids</taxon>
        <taxon>campanulids</taxon>
        <taxon>Asterales</taxon>
        <taxon>Asteraceae</taxon>
        <taxon>Asteroideae</taxon>
        <taxon>Heliantheae alliance</taxon>
        <taxon>Heliantheae</taxon>
        <taxon>Helianthus</taxon>
    </lineage>
</organism>
<reference evidence="1" key="1">
    <citation type="journal article" date="2017" name="Nature">
        <title>The sunflower genome provides insights into oil metabolism, flowering and Asterid evolution.</title>
        <authorList>
            <person name="Badouin H."/>
            <person name="Gouzy J."/>
            <person name="Grassa C.J."/>
            <person name="Murat F."/>
            <person name="Staton S.E."/>
            <person name="Cottret L."/>
            <person name="Lelandais-Briere C."/>
            <person name="Owens G.L."/>
            <person name="Carrere S."/>
            <person name="Mayjonade B."/>
            <person name="Legrand L."/>
            <person name="Gill N."/>
            <person name="Kane N.C."/>
            <person name="Bowers J.E."/>
            <person name="Hubner S."/>
            <person name="Bellec A."/>
            <person name="Berard A."/>
            <person name="Berges H."/>
            <person name="Blanchet N."/>
            <person name="Boniface M.C."/>
            <person name="Brunel D."/>
            <person name="Catrice O."/>
            <person name="Chaidir N."/>
            <person name="Claudel C."/>
            <person name="Donnadieu C."/>
            <person name="Faraut T."/>
            <person name="Fievet G."/>
            <person name="Helmstetter N."/>
            <person name="King M."/>
            <person name="Knapp S.J."/>
            <person name="Lai Z."/>
            <person name="Le Paslier M.C."/>
            <person name="Lippi Y."/>
            <person name="Lorenzon L."/>
            <person name="Mandel J.R."/>
            <person name="Marage G."/>
            <person name="Marchand G."/>
            <person name="Marquand E."/>
            <person name="Bret-Mestries E."/>
            <person name="Morien E."/>
            <person name="Nambeesan S."/>
            <person name="Nguyen T."/>
            <person name="Pegot-Espagnet P."/>
            <person name="Pouilly N."/>
            <person name="Raftis F."/>
            <person name="Sallet E."/>
            <person name="Schiex T."/>
            <person name="Thomas J."/>
            <person name="Vandecasteele C."/>
            <person name="Vares D."/>
            <person name="Vear F."/>
            <person name="Vautrin S."/>
            <person name="Crespi M."/>
            <person name="Mangin B."/>
            <person name="Burke J.M."/>
            <person name="Salse J."/>
            <person name="Munos S."/>
            <person name="Vincourt P."/>
            <person name="Rieseberg L.H."/>
            <person name="Langlade N.B."/>
        </authorList>
    </citation>
    <scope>NUCLEOTIDE SEQUENCE</scope>
    <source>
        <tissue evidence="1">Leaves</tissue>
    </source>
</reference>
<dbReference type="Proteomes" id="UP000215914">
    <property type="component" value="Unassembled WGS sequence"/>
</dbReference>
<comment type="caution">
    <text evidence="1">The sequence shown here is derived from an EMBL/GenBank/DDBJ whole genome shotgun (WGS) entry which is preliminary data.</text>
</comment>
<reference evidence="1" key="2">
    <citation type="submission" date="2020-06" db="EMBL/GenBank/DDBJ databases">
        <title>Helianthus annuus Genome sequencing and assembly Release 2.</title>
        <authorList>
            <person name="Gouzy J."/>
            <person name="Langlade N."/>
            <person name="Munos S."/>
        </authorList>
    </citation>
    <scope>NUCLEOTIDE SEQUENCE</scope>
    <source>
        <tissue evidence="1">Leaves</tissue>
    </source>
</reference>
<dbReference type="AlphaFoldDB" id="A0A9K3IUR7"/>
<dbReference type="Gramene" id="mRNA:HanXRQr2_Chr06g0268771">
    <property type="protein sequence ID" value="mRNA:HanXRQr2_Chr06g0268771"/>
    <property type="gene ID" value="HanXRQr2_Chr06g0268771"/>
</dbReference>
<evidence type="ECO:0000313" key="1">
    <source>
        <dbReference type="EMBL" id="KAF5803219.1"/>
    </source>
</evidence>
<protein>
    <submittedName>
        <fullName evidence="1">Uncharacterized protein</fullName>
    </submittedName>
</protein>
<keyword evidence="2" id="KW-1185">Reference proteome</keyword>
<proteinExistence type="predicted"/>